<dbReference type="SUPFAM" id="SSF49764">
    <property type="entry name" value="HSP20-like chaperones"/>
    <property type="match status" value="1"/>
</dbReference>
<name>A0AAF5CUI7_STRER</name>
<evidence type="ECO:0000313" key="5">
    <source>
        <dbReference type="WBParaSite" id="TCONS_00002077.p1"/>
    </source>
</evidence>
<dbReference type="CDD" id="cd06526">
    <property type="entry name" value="metazoan_ACD"/>
    <property type="match status" value="1"/>
</dbReference>
<sequence length="164" mass="19250">MFTNPMTMMMMNPMYRYQQCPFLNNNRGRYMNDWDRAMNREMANTLCWANKSLTDSHKFGEVHPEIIDNKKEFKVRMDVSHFSPDELKVTFNDNYLQVEGKHEEKTDKYGTIERSFIRKYPLPPNFNEEDAISEISRDGVLTVGGPKLAAGEKKGRNIPIKFKN</sequence>
<evidence type="ECO:0000256" key="2">
    <source>
        <dbReference type="RuleBase" id="RU003616"/>
    </source>
</evidence>
<dbReference type="GO" id="GO:0005634">
    <property type="term" value="C:nucleus"/>
    <property type="evidence" value="ECO:0007669"/>
    <property type="project" value="TreeGrafter"/>
</dbReference>
<dbReference type="WBParaSite" id="TCONS_00002077.p1">
    <property type="protein sequence ID" value="TCONS_00002077.p1"/>
    <property type="gene ID" value="XLOC_001978"/>
</dbReference>
<dbReference type="PROSITE" id="PS01031">
    <property type="entry name" value="SHSP"/>
    <property type="match status" value="1"/>
</dbReference>
<dbReference type="GO" id="GO:0051082">
    <property type="term" value="F:unfolded protein binding"/>
    <property type="evidence" value="ECO:0007669"/>
    <property type="project" value="TreeGrafter"/>
</dbReference>
<dbReference type="GO" id="GO:0036498">
    <property type="term" value="P:IRE1-mediated unfolded protein response"/>
    <property type="evidence" value="ECO:0007669"/>
    <property type="project" value="TreeGrafter"/>
</dbReference>
<reference evidence="5" key="1">
    <citation type="submission" date="2024-02" db="UniProtKB">
        <authorList>
            <consortium name="WormBaseParasite"/>
        </authorList>
    </citation>
    <scope>IDENTIFICATION</scope>
</reference>
<dbReference type="GO" id="GO:0009408">
    <property type="term" value="P:response to heat"/>
    <property type="evidence" value="ECO:0007669"/>
    <property type="project" value="TreeGrafter"/>
</dbReference>
<proteinExistence type="inferred from homology"/>
<evidence type="ECO:0000259" key="3">
    <source>
        <dbReference type="PROSITE" id="PS01031"/>
    </source>
</evidence>
<dbReference type="PANTHER" id="PTHR45640">
    <property type="entry name" value="HEAT SHOCK PROTEIN HSP-12.2-RELATED"/>
    <property type="match status" value="1"/>
</dbReference>
<comment type="similarity">
    <text evidence="1 2">Belongs to the small heat shock protein (HSP20) family.</text>
</comment>
<dbReference type="PRINTS" id="PR00299">
    <property type="entry name" value="ACRYSTALLIN"/>
</dbReference>
<dbReference type="InterPro" id="IPR001436">
    <property type="entry name" value="Alpha-crystallin/sHSP_animal"/>
</dbReference>
<dbReference type="GO" id="GO:0005737">
    <property type="term" value="C:cytoplasm"/>
    <property type="evidence" value="ECO:0007669"/>
    <property type="project" value="TreeGrafter"/>
</dbReference>
<evidence type="ECO:0000256" key="1">
    <source>
        <dbReference type="PROSITE-ProRule" id="PRU00285"/>
    </source>
</evidence>
<organism evidence="4 5">
    <name type="scientific">Strongyloides stercoralis</name>
    <name type="common">Threadworm</name>
    <dbReference type="NCBI Taxonomy" id="6248"/>
    <lineage>
        <taxon>Eukaryota</taxon>
        <taxon>Metazoa</taxon>
        <taxon>Ecdysozoa</taxon>
        <taxon>Nematoda</taxon>
        <taxon>Chromadorea</taxon>
        <taxon>Rhabditida</taxon>
        <taxon>Tylenchina</taxon>
        <taxon>Panagrolaimomorpha</taxon>
        <taxon>Strongyloidoidea</taxon>
        <taxon>Strongyloididae</taxon>
        <taxon>Strongyloides</taxon>
    </lineage>
</organism>
<feature type="domain" description="SHSP" evidence="3">
    <location>
        <begin position="53"/>
        <end position="163"/>
    </location>
</feature>
<dbReference type="Proteomes" id="UP000035681">
    <property type="component" value="Unplaced"/>
</dbReference>
<dbReference type="InterPro" id="IPR008978">
    <property type="entry name" value="HSP20-like_chaperone"/>
</dbReference>
<accession>A0AAF5CUI7</accession>
<dbReference type="AlphaFoldDB" id="A0AAF5CUI7"/>
<dbReference type="Pfam" id="PF00011">
    <property type="entry name" value="HSP20"/>
    <property type="match status" value="1"/>
</dbReference>
<dbReference type="InterPro" id="IPR002068">
    <property type="entry name" value="A-crystallin/Hsp20_dom"/>
</dbReference>
<protein>
    <submittedName>
        <fullName evidence="5">SHSP domain-containing protein</fullName>
    </submittedName>
</protein>
<dbReference type="GO" id="GO:0042026">
    <property type="term" value="P:protein refolding"/>
    <property type="evidence" value="ECO:0007669"/>
    <property type="project" value="TreeGrafter"/>
</dbReference>
<evidence type="ECO:0000313" key="4">
    <source>
        <dbReference type="Proteomes" id="UP000035681"/>
    </source>
</evidence>
<dbReference type="Gene3D" id="2.60.40.790">
    <property type="match status" value="1"/>
</dbReference>
<dbReference type="PANTHER" id="PTHR45640:SF29">
    <property type="entry name" value="SHSP DOMAIN-CONTAINING PROTEIN"/>
    <property type="match status" value="1"/>
</dbReference>
<keyword evidence="4" id="KW-1185">Reference proteome</keyword>